<organism evidence="1 2">
    <name type="scientific">Methanocella paludicola (strain DSM 17711 / JCM 13418 / NBRC 101707 / SANAE)</name>
    <dbReference type="NCBI Taxonomy" id="304371"/>
    <lineage>
        <taxon>Archaea</taxon>
        <taxon>Methanobacteriati</taxon>
        <taxon>Methanobacteriota</taxon>
        <taxon>Stenosarchaea group</taxon>
        <taxon>Methanomicrobia</taxon>
        <taxon>Methanocellales</taxon>
        <taxon>Methanocellaceae</taxon>
        <taxon>Methanocella</taxon>
    </lineage>
</organism>
<dbReference type="InParanoid" id="D1Z0Q6"/>
<evidence type="ECO:0000313" key="1">
    <source>
        <dbReference type="EMBL" id="BAI62278.1"/>
    </source>
</evidence>
<proteinExistence type="predicted"/>
<dbReference type="eggNOG" id="arCOG12552">
    <property type="taxonomic scope" value="Archaea"/>
</dbReference>
<dbReference type="AlphaFoldDB" id="D1Z0Q6"/>
<dbReference type="Gene3D" id="3.30.160.250">
    <property type="match status" value="1"/>
</dbReference>
<keyword evidence="2" id="KW-1185">Reference proteome</keyword>
<dbReference type="STRING" id="304371.MCP_2206"/>
<accession>D1Z0Q6</accession>
<reference evidence="1 2" key="2">
    <citation type="journal article" date="2008" name="Int. J. Syst. Evol. Microbiol.">
        <title>Methanocella paludicola gen. nov., sp. nov., a methane-producing archaeon, the first isolate of the lineage 'Rice Cluster I', and proposal of the new archaeal order Methanocellales ord. nov.</title>
        <authorList>
            <person name="Sakai S."/>
            <person name="Imachi H."/>
            <person name="Hanada S."/>
            <person name="Ohashi A."/>
            <person name="Harada H."/>
            <person name="Kamagata Y."/>
        </authorList>
    </citation>
    <scope>NUCLEOTIDE SEQUENCE [LARGE SCALE GENOMIC DNA]</scope>
    <source>
        <strain evidence="2">DSM 17711 / JCM 13418 / NBRC 101707 / SANAE</strain>
    </source>
</reference>
<name>D1Z0Q6_METPS</name>
<protein>
    <submittedName>
        <fullName evidence="1">Uncharacterized protein</fullName>
    </submittedName>
</protein>
<reference evidence="1 2" key="1">
    <citation type="journal article" date="2007" name="Appl. Environ. Microbiol.">
        <title>Isolation of key methanogens for global methane emission from rice paddy fields: a novel isolate affiliated with the clone cluster rice cluster I.</title>
        <authorList>
            <person name="Sakai S."/>
            <person name="Imachi H."/>
            <person name="Sekiguchi Y."/>
            <person name="Ohashi A."/>
            <person name="Harada H."/>
            <person name="Kamagata Y."/>
        </authorList>
    </citation>
    <scope>NUCLEOTIDE SEQUENCE [LARGE SCALE GENOMIC DNA]</scope>
    <source>
        <strain evidence="2">DSM 17711 / JCM 13418 / NBRC 101707 / SANAE</strain>
    </source>
</reference>
<dbReference type="KEGG" id="mpd:MCP_2206"/>
<dbReference type="EMBL" id="AP011532">
    <property type="protein sequence ID" value="BAI62278.1"/>
    <property type="molecule type" value="Genomic_DNA"/>
</dbReference>
<dbReference type="Proteomes" id="UP000001882">
    <property type="component" value="Chromosome"/>
</dbReference>
<reference evidence="2" key="3">
    <citation type="journal article" date="2011" name="PLoS ONE">
        <title>Genome sequence of a mesophilic hydrogenotrophic methanogen Methanocella paludicola, the first cultivated representative of the order Methanocellales.</title>
        <authorList>
            <person name="Sakai S."/>
            <person name="Takaki Y."/>
            <person name="Shimamura S."/>
            <person name="Sekine M."/>
            <person name="Tajima T."/>
            <person name="Kosugi H."/>
            <person name="Ichikawa N."/>
            <person name="Tasumi E."/>
            <person name="Hiraki A.T."/>
            <person name="Shimizu A."/>
            <person name="Kato Y."/>
            <person name="Nishiko R."/>
            <person name="Mori K."/>
            <person name="Fujita N."/>
            <person name="Imachi H."/>
            <person name="Takai K."/>
        </authorList>
    </citation>
    <scope>NUCLEOTIDE SEQUENCE [LARGE SCALE GENOMIC DNA]</scope>
    <source>
        <strain evidence="2">DSM 17711 / JCM 13418 / NBRC 101707 / SANAE</strain>
    </source>
</reference>
<gene>
    <name evidence="1" type="ordered locus">MCP_2206</name>
</gene>
<sequence length="81" mass="9342">MKISIYTNARIIISKQRCYHQMVHTIEAASGLIEVRFEIYESDGYLCASGVGTSIHTWAKTWNKLMKNIQDAVKLYYNMPP</sequence>
<evidence type="ECO:0000313" key="2">
    <source>
        <dbReference type="Proteomes" id="UP000001882"/>
    </source>
</evidence>